<dbReference type="NCBIfam" id="NF043052">
    <property type="entry name" value="DodecBact"/>
    <property type="match status" value="1"/>
</dbReference>
<dbReference type="InterPro" id="IPR009923">
    <property type="entry name" value="Dodecin"/>
</dbReference>
<evidence type="ECO:0000313" key="1">
    <source>
        <dbReference type="EMBL" id="CAA9332274.1"/>
    </source>
</evidence>
<protein>
    <recommendedName>
        <fullName evidence="2">Dodecin (COG3360) Flavin-binding</fullName>
    </recommendedName>
</protein>
<sequence>MPAGAILRVPTSRRSTMSDHVYRITEVVGSSTESVDQAIRTGIARVSRTVRGVEWFEAKEIRGSVADGEVTFQVTLKVGFRLED</sequence>
<dbReference type="Pfam" id="PF07311">
    <property type="entry name" value="Dodecin"/>
    <property type="match status" value="1"/>
</dbReference>
<evidence type="ECO:0008006" key="2">
    <source>
        <dbReference type="Google" id="ProtNLM"/>
    </source>
</evidence>
<gene>
    <name evidence="1" type="ORF">AVDCRST_MAG46-1490</name>
</gene>
<dbReference type="InterPro" id="IPR036694">
    <property type="entry name" value="Dodecin-like_sf"/>
</dbReference>
<dbReference type="SUPFAM" id="SSF89807">
    <property type="entry name" value="Dodecin-like"/>
    <property type="match status" value="1"/>
</dbReference>
<dbReference type="Gene3D" id="3.30.1660.10">
    <property type="entry name" value="Flavin-binding protein dodecin"/>
    <property type="match status" value="1"/>
</dbReference>
<dbReference type="AlphaFoldDB" id="A0A6J4LHY4"/>
<dbReference type="InterPro" id="IPR025543">
    <property type="entry name" value="Dodecin-like"/>
</dbReference>
<reference evidence="1" key="1">
    <citation type="submission" date="2020-02" db="EMBL/GenBank/DDBJ databases">
        <authorList>
            <person name="Meier V. D."/>
        </authorList>
    </citation>
    <scope>NUCLEOTIDE SEQUENCE</scope>
    <source>
        <strain evidence="1">AVDCRST_MAG46</strain>
    </source>
</reference>
<dbReference type="InterPro" id="IPR050049">
    <property type="entry name" value="Dodecin_bact"/>
</dbReference>
<name>A0A6J4LHY4_9ACTN</name>
<accession>A0A6J4LHY4</accession>
<dbReference type="EMBL" id="CADCUD010000093">
    <property type="protein sequence ID" value="CAA9332274.1"/>
    <property type="molecule type" value="Genomic_DNA"/>
</dbReference>
<dbReference type="PANTHER" id="PTHR39324">
    <property type="entry name" value="CALCIUM DODECIN"/>
    <property type="match status" value="1"/>
</dbReference>
<dbReference type="PANTHER" id="PTHR39324:SF1">
    <property type="entry name" value="CALCIUM DODECIN"/>
    <property type="match status" value="1"/>
</dbReference>
<organism evidence="1">
    <name type="scientific">uncultured Nocardioidaceae bacterium</name>
    <dbReference type="NCBI Taxonomy" id="253824"/>
    <lineage>
        <taxon>Bacteria</taxon>
        <taxon>Bacillati</taxon>
        <taxon>Actinomycetota</taxon>
        <taxon>Actinomycetes</taxon>
        <taxon>Propionibacteriales</taxon>
        <taxon>Nocardioidaceae</taxon>
        <taxon>environmental samples</taxon>
    </lineage>
</organism>
<proteinExistence type="predicted"/>